<evidence type="ECO:0000259" key="15">
    <source>
        <dbReference type="Pfam" id="PF07731"/>
    </source>
</evidence>
<dbReference type="InterPro" id="IPR002355">
    <property type="entry name" value="Cu_oxidase_Cu_BS"/>
</dbReference>
<keyword evidence="7 13" id="KW-0479">Metal-binding</keyword>
<dbReference type="CDD" id="cd13897">
    <property type="entry name" value="CuRO_3_LCC_plant"/>
    <property type="match status" value="1"/>
</dbReference>
<dbReference type="GO" id="GO:0052716">
    <property type="term" value="F:hydroquinone:oxygen oxidoreductase activity"/>
    <property type="evidence" value="ECO:0007669"/>
    <property type="project" value="UniProtKB-EC"/>
</dbReference>
<dbReference type="GO" id="GO:0005507">
    <property type="term" value="F:copper ion binding"/>
    <property type="evidence" value="ECO:0007669"/>
    <property type="project" value="InterPro"/>
</dbReference>
<dbReference type="Pfam" id="PF07731">
    <property type="entry name" value="Cu-oxidase_2"/>
    <property type="match status" value="1"/>
</dbReference>
<comment type="subcellular location">
    <subcellularLocation>
        <location evidence="2 13">Secreted</location>
        <location evidence="2 13">Extracellular space</location>
        <location evidence="2 13">Apoplast</location>
    </subcellularLocation>
</comment>
<evidence type="ECO:0000256" key="12">
    <source>
        <dbReference type="ARBA" id="ARBA00023185"/>
    </source>
</evidence>
<evidence type="ECO:0000256" key="9">
    <source>
        <dbReference type="ARBA" id="ARBA00023002"/>
    </source>
</evidence>
<dbReference type="EC" id="1.10.3.2" evidence="4 13"/>
<dbReference type="Pfam" id="PF00394">
    <property type="entry name" value="Cu-oxidase"/>
    <property type="match status" value="1"/>
</dbReference>
<dbReference type="Pfam" id="PF07732">
    <property type="entry name" value="Cu-oxidase_3"/>
    <property type="match status" value="1"/>
</dbReference>
<organism evidence="17 18">
    <name type="scientific">Hevea brasiliensis</name>
    <name type="common">Para rubber tree</name>
    <name type="synonym">Siphonia brasiliensis</name>
    <dbReference type="NCBI Taxonomy" id="3981"/>
    <lineage>
        <taxon>Eukaryota</taxon>
        <taxon>Viridiplantae</taxon>
        <taxon>Streptophyta</taxon>
        <taxon>Embryophyta</taxon>
        <taxon>Tracheophyta</taxon>
        <taxon>Spermatophyta</taxon>
        <taxon>Magnoliopsida</taxon>
        <taxon>eudicotyledons</taxon>
        <taxon>Gunneridae</taxon>
        <taxon>Pentapetalae</taxon>
        <taxon>rosids</taxon>
        <taxon>fabids</taxon>
        <taxon>Malpighiales</taxon>
        <taxon>Euphorbiaceae</taxon>
        <taxon>Crotonoideae</taxon>
        <taxon>Micrandreae</taxon>
        <taxon>Hevea</taxon>
    </lineage>
</organism>
<dbReference type="PROSITE" id="PS00080">
    <property type="entry name" value="MULTICOPPER_OXIDASE2"/>
    <property type="match status" value="1"/>
</dbReference>
<dbReference type="NCBIfam" id="TIGR03389">
    <property type="entry name" value="laccase"/>
    <property type="match status" value="1"/>
</dbReference>
<feature type="domain" description="Plastocyanin-like" evidence="16">
    <location>
        <begin position="37"/>
        <end position="150"/>
    </location>
</feature>
<dbReference type="InterPro" id="IPR034285">
    <property type="entry name" value="CuRO_2_LCC"/>
</dbReference>
<dbReference type="Proteomes" id="UP000467840">
    <property type="component" value="Chromosome 18"/>
</dbReference>
<keyword evidence="11" id="KW-0325">Glycoprotein</keyword>
<evidence type="ECO:0000256" key="4">
    <source>
        <dbReference type="ARBA" id="ARBA00012297"/>
    </source>
</evidence>
<reference evidence="17 18" key="1">
    <citation type="journal article" date="2020" name="Mol. Plant">
        <title>The Chromosome-Based Rubber Tree Genome Provides New Insights into Spurge Genome Evolution and Rubber Biosynthesis.</title>
        <authorList>
            <person name="Liu J."/>
            <person name="Shi C."/>
            <person name="Shi C.C."/>
            <person name="Li W."/>
            <person name="Zhang Q.J."/>
            <person name="Zhang Y."/>
            <person name="Li K."/>
            <person name="Lu H.F."/>
            <person name="Shi C."/>
            <person name="Zhu S.T."/>
            <person name="Xiao Z.Y."/>
            <person name="Nan H."/>
            <person name="Yue Y."/>
            <person name="Zhu X.G."/>
            <person name="Wu Y."/>
            <person name="Hong X.N."/>
            <person name="Fan G.Y."/>
            <person name="Tong Y."/>
            <person name="Zhang D."/>
            <person name="Mao C.L."/>
            <person name="Liu Y.L."/>
            <person name="Hao S.J."/>
            <person name="Liu W.Q."/>
            <person name="Lv M.Q."/>
            <person name="Zhang H.B."/>
            <person name="Liu Y."/>
            <person name="Hu-Tang G.R."/>
            <person name="Wang J.P."/>
            <person name="Wang J.H."/>
            <person name="Sun Y.H."/>
            <person name="Ni S.B."/>
            <person name="Chen W.B."/>
            <person name="Zhang X.C."/>
            <person name="Jiao Y.N."/>
            <person name="Eichler E.E."/>
            <person name="Li G.H."/>
            <person name="Liu X."/>
            <person name="Gao L.Z."/>
        </authorList>
    </citation>
    <scope>NUCLEOTIDE SEQUENCE [LARGE SCALE GENOMIC DNA]</scope>
    <source>
        <strain evidence="18">cv. GT1</strain>
        <tissue evidence="17">Leaf</tissue>
    </source>
</reference>
<evidence type="ECO:0000256" key="8">
    <source>
        <dbReference type="ARBA" id="ARBA00022737"/>
    </source>
</evidence>
<keyword evidence="10 13" id="KW-0186">Copper</keyword>
<dbReference type="PROSITE" id="PS00079">
    <property type="entry name" value="MULTICOPPER_OXIDASE1"/>
    <property type="match status" value="1"/>
</dbReference>
<dbReference type="FunFam" id="2.60.40.420:FF:000049">
    <property type="entry name" value="Laccase"/>
    <property type="match status" value="1"/>
</dbReference>
<comment type="caution">
    <text evidence="17">The sequence shown here is derived from an EMBL/GenBank/DDBJ whole genome shotgun (WGS) entry which is preliminary data.</text>
</comment>
<feature type="domain" description="Plastocyanin-like" evidence="15">
    <location>
        <begin position="423"/>
        <end position="550"/>
    </location>
</feature>
<dbReference type="CDD" id="cd13875">
    <property type="entry name" value="CuRO_2_LCC_plant"/>
    <property type="match status" value="1"/>
</dbReference>
<keyword evidence="6 13" id="KW-0964">Secreted</keyword>
<evidence type="ECO:0000256" key="2">
    <source>
        <dbReference type="ARBA" id="ARBA00004271"/>
    </source>
</evidence>
<comment type="catalytic activity">
    <reaction evidence="1 13">
        <text>4 hydroquinone + O2 = 4 benzosemiquinone + 2 H2O</text>
        <dbReference type="Rhea" id="RHEA:11276"/>
        <dbReference type="ChEBI" id="CHEBI:15377"/>
        <dbReference type="ChEBI" id="CHEBI:15379"/>
        <dbReference type="ChEBI" id="CHEBI:17594"/>
        <dbReference type="ChEBI" id="CHEBI:17977"/>
        <dbReference type="EC" id="1.10.3.2"/>
    </reaction>
</comment>
<protein>
    <recommendedName>
        <fullName evidence="4 13">Laccase</fullName>
        <ecNumber evidence="4 13">1.10.3.2</ecNumber>
    </recommendedName>
    <alternativeName>
        <fullName evidence="13">Benzenediol:oxygen oxidoreductase</fullName>
    </alternativeName>
    <alternativeName>
        <fullName evidence="13">Diphenol oxidase</fullName>
    </alternativeName>
    <alternativeName>
        <fullName evidence="13">Urishiol oxidase</fullName>
    </alternativeName>
</protein>
<evidence type="ECO:0000259" key="14">
    <source>
        <dbReference type="Pfam" id="PF00394"/>
    </source>
</evidence>
<proteinExistence type="inferred from homology"/>
<evidence type="ECO:0000256" key="13">
    <source>
        <dbReference type="RuleBase" id="RU361119"/>
    </source>
</evidence>
<name>A0A6A6L939_HEVBR</name>
<dbReference type="GO" id="GO:0048046">
    <property type="term" value="C:apoplast"/>
    <property type="evidence" value="ECO:0007669"/>
    <property type="project" value="UniProtKB-SubCell"/>
</dbReference>
<feature type="domain" description="Plastocyanin-like" evidence="14">
    <location>
        <begin position="164"/>
        <end position="313"/>
    </location>
</feature>
<gene>
    <name evidence="17" type="ORF">GH714_024241</name>
</gene>
<keyword evidence="12 13" id="KW-0439">Lignin degradation</keyword>
<dbReference type="InterPro" id="IPR045087">
    <property type="entry name" value="Cu-oxidase_fam"/>
</dbReference>
<dbReference type="InterPro" id="IPR011706">
    <property type="entry name" value="Cu-oxidase_C"/>
</dbReference>
<evidence type="ECO:0000256" key="7">
    <source>
        <dbReference type="ARBA" id="ARBA00022723"/>
    </source>
</evidence>
<dbReference type="CDD" id="cd13849">
    <property type="entry name" value="CuRO_1_LCC_plant"/>
    <property type="match status" value="1"/>
</dbReference>
<dbReference type="PANTHER" id="PTHR11709:SF410">
    <property type="entry name" value="LACCASE"/>
    <property type="match status" value="1"/>
</dbReference>
<dbReference type="InterPro" id="IPR001117">
    <property type="entry name" value="Cu-oxidase_2nd"/>
</dbReference>
<dbReference type="InterPro" id="IPR011707">
    <property type="entry name" value="Cu-oxidase-like_N"/>
</dbReference>
<keyword evidence="18" id="KW-1185">Reference proteome</keyword>
<dbReference type="AlphaFoldDB" id="A0A6A6L939"/>
<evidence type="ECO:0000256" key="11">
    <source>
        <dbReference type="ARBA" id="ARBA00023180"/>
    </source>
</evidence>
<comment type="similarity">
    <text evidence="3 13">Belongs to the multicopper oxidase family.</text>
</comment>
<dbReference type="GO" id="GO:0046274">
    <property type="term" value="P:lignin catabolic process"/>
    <property type="evidence" value="ECO:0007669"/>
    <property type="project" value="UniProtKB-KW"/>
</dbReference>
<evidence type="ECO:0000256" key="6">
    <source>
        <dbReference type="ARBA" id="ARBA00022525"/>
    </source>
</evidence>
<evidence type="ECO:0000256" key="1">
    <source>
        <dbReference type="ARBA" id="ARBA00000349"/>
    </source>
</evidence>
<comment type="function">
    <text evidence="13">Lignin degradation and detoxification of lignin-derived products.</text>
</comment>
<accession>A0A6A6L939</accession>
<evidence type="ECO:0000256" key="3">
    <source>
        <dbReference type="ARBA" id="ARBA00010609"/>
    </source>
</evidence>
<dbReference type="InterPro" id="IPR034288">
    <property type="entry name" value="CuRO_1_LCC"/>
</dbReference>
<keyword evidence="8 13" id="KW-0677">Repeat</keyword>
<dbReference type="InterPro" id="IPR017761">
    <property type="entry name" value="Laccase"/>
</dbReference>
<evidence type="ECO:0000313" key="18">
    <source>
        <dbReference type="Proteomes" id="UP000467840"/>
    </source>
</evidence>
<keyword evidence="5 13" id="KW-0052">Apoplast</keyword>
<sequence length="568" mass="62480">MGSKKVDVMLGFLGFMLLDGLLVCMAIRNIKYYDFVVQETNFTKLCSTKSMLTVNGSFPGPTIAVHKGDIIYVNVHNQGNYGFTIHWHGVKQPRNPWSDGPENITQCPIQPGKNFTYEVIFTTEEGTLWWHAHSDWTRATVHGAIVILPAAGTTYPYPTPYSQQTLVIASWFKGDVKAIIDEALATGGDPNISDAYTINGQPGDLYPCSNETTFHLLVEYGKTYLLRIINAVMNEEQFFGIANHSLTVVGQDGAYLKPITTDYIMITPGQTMDVLVTANQAPSYYYMSSNPFFDSVAPFDNTTSTAILQYKGNFTRPSSIPFPTLPSITNDSAASNFTTRLRSLASKNHPVNVPKNITQHLYITISVNELPCANASCAGPNGDRLAASLNNVSFVTPDIDILEAYYRSLTGVFDEDFPSFPPNFFNFTGDTTNVSVFTATGTKVKMLNYGDAVEIVFQGTNIGAAENHPMHVHGNSFYVVGNGTGNFNNLTDPLSYNLIDPPELNTVGVPKNGWVAIRFFANNPGVWFIHCHLERHASWGMDTVLIVKNGKTKATSLRSPPAYMPPCS</sequence>
<dbReference type="InterPro" id="IPR008972">
    <property type="entry name" value="Cupredoxin"/>
</dbReference>
<evidence type="ECO:0000256" key="10">
    <source>
        <dbReference type="ARBA" id="ARBA00023008"/>
    </source>
</evidence>
<dbReference type="PANTHER" id="PTHR11709">
    <property type="entry name" value="MULTI-COPPER OXIDASE"/>
    <property type="match status" value="1"/>
</dbReference>
<dbReference type="InterPro" id="IPR034289">
    <property type="entry name" value="CuRO_3_LCC"/>
</dbReference>
<dbReference type="InterPro" id="IPR033138">
    <property type="entry name" value="Cu_oxidase_CS"/>
</dbReference>
<dbReference type="EMBL" id="JAAGAX010000012">
    <property type="protein sequence ID" value="KAF2297484.1"/>
    <property type="molecule type" value="Genomic_DNA"/>
</dbReference>
<evidence type="ECO:0000313" key="17">
    <source>
        <dbReference type="EMBL" id="KAF2297484.1"/>
    </source>
</evidence>
<comment type="cofactor">
    <cofactor evidence="13">
        <name>Cu cation</name>
        <dbReference type="ChEBI" id="CHEBI:23378"/>
    </cofactor>
    <text evidence="13">Binds 4 Cu cations per monomer.</text>
</comment>
<dbReference type="SUPFAM" id="SSF49503">
    <property type="entry name" value="Cupredoxins"/>
    <property type="match status" value="3"/>
</dbReference>
<dbReference type="Gene3D" id="2.60.40.420">
    <property type="entry name" value="Cupredoxins - blue copper proteins"/>
    <property type="match status" value="3"/>
</dbReference>
<evidence type="ECO:0000259" key="16">
    <source>
        <dbReference type="Pfam" id="PF07732"/>
    </source>
</evidence>
<evidence type="ECO:0000256" key="5">
    <source>
        <dbReference type="ARBA" id="ARBA00022523"/>
    </source>
</evidence>
<keyword evidence="9 13" id="KW-0560">Oxidoreductase</keyword>